<feature type="region of interest" description="Disordered" evidence="1">
    <location>
        <begin position="1"/>
        <end position="20"/>
    </location>
</feature>
<gene>
    <name evidence="2" type="ORF">GCM10010280_66480</name>
</gene>
<dbReference type="EMBL" id="BMTU01000022">
    <property type="protein sequence ID" value="GGR09337.1"/>
    <property type="molecule type" value="Genomic_DNA"/>
</dbReference>
<comment type="caution">
    <text evidence="2">The sequence shown here is derived from an EMBL/GenBank/DDBJ whole genome shotgun (WGS) entry which is preliminary data.</text>
</comment>
<sequence length="44" mass="4841">MRGELAHHDTKVTSLDADAKAPKAWLSDGIDIPKCPLHQEDRSS</sequence>
<keyword evidence="3" id="KW-1185">Reference proteome</keyword>
<evidence type="ECO:0000313" key="3">
    <source>
        <dbReference type="Proteomes" id="UP000656732"/>
    </source>
</evidence>
<reference evidence="2" key="1">
    <citation type="journal article" date="2014" name="Int. J. Syst. Evol. Microbiol.">
        <title>Complete genome sequence of Corynebacterium casei LMG S-19264T (=DSM 44701T), isolated from a smear-ripened cheese.</title>
        <authorList>
            <consortium name="US DOE Joint Genome Institute (JGI-PGF)"/>
            <person name="Walter F."/>
            <person name="Albersmeier A."/>
            <person name="Kalinowski J."/>
            <person name="Ruckert C."/>
        </authorList>
    </citation>
    <scope>NUCLEOTIDE SEQUENCE</scope>
    <source>
        <strain evidence="2">JCM 4403</strain>
    </source>
</reference>
<proteinExistence type="predicted"/>
<evidence type="ECO:0000313" key="2">
    <source>
        <dbReference type="EMBL" id="GGR09337.1"/>
    </source>
</evidence>
<organism evidence="2 3">
    <name type="scientific">Streptomyces pilosus</name>
    <dbReference type="NCBI Taxonomy" id="28893"/>
    <lineage>
        <taxon>Bacteria</taxon>
        <taxon>Bacillati</taxon>
        <taxon>Actinomycetota</taxon>
        <taxon>Actinomycetes</taxon>
        <taxon>Kitasatosporales</taxon>
        <taxon>Streptomycetaceae</taxon>
        <taxon>Streptomyces</taxon>
    </lineage>
</organism>
<dbReference type="RefSeq" id="WP_268248990.1">
    <property type="nucleotide sequence ID" value="NZ_BMTU01000022.1"/>
</dbReference>
<accession>A0A918C6H7</accession>
<dbReference type="Proteomes" id="UP000656732">
    <property type="component" value="Unassembled WGS sequence"/>
</dbReference>
<dbReference type="AlphaFoldDB" id="A0A918C6H7"/>
<name>A0A918C6H7_9ACTN</name>
<reference evidence="2" key="2">
    <citation type="submission" date="2020-09" db="EMBL/GenBank/DDBJ databases">
        <authorList>
            <person name="Sun Q."/>
            <person name="Ohkuma M."/>
        </authorList>
    </citation>
    <scope>NUCLEOTIDE SEQUENCE</scope>
    <source>
        <strain evidence="2">JCM 4403</strain>
    </source>
</reference>
<protein>
    <submittedName>
        <fullName evidence="2">Uncharacterized protein</fullName>
    </submittedName>
</protein>
<evidence type="ECO:0000256" key="1">
    <source>
        <dbReference type="SAM" id="MobiDB-lite"/>
    </source>
</evidence>